<comment type="caution">
    <text evidence="1">The sequence shown here is derived from an EMBL/GenBank/DDBJ whole genome shotgun (WGS) entry which is preliminary data.</text>
</comment>
<sequence>MNTAKVNAGKGLRWVKKTADDNNRVTIISLRIPNSAIENLSSTQLARAYFPSDEWKKIVWYSRNGWKPPTELNHFSTALLVIGSISRRLSGYFQKLGTWSQIVAKDLIPMASDGNPIQYAFSTEYDAGFCGEHFLKMHAGNVTLREYTKKHFLVWLEANKNR</sequence>
<evidence type="ECO:0000313" key="2">
    <source>
        <dbReference type="Proteomes" id="UP001152024"/>
    </source>
</evidence>
<name>A0ABQ8R9I4_FUSEQ</name>
<gene>
    <name evidence="1" type="ORF">NW768_006844</name>
</gene>
<dbReference type="Proteomes" id="UP001152024">
    <property type="component" value="Unassembled WGS sequence"/>
</dbReference>
<protein>
    <submittedName>
        <fullName evidence="1">Uncharacterized protein</fullName>
    </submittedName>
</protein>
<accession>A0ABQ8R9I4</accession>
<proteinExistence type="predicted"/>
<organism evidence="1 2">
    <name type="scientific">Fusarium equiseti</name>
    <name type="common">Fusarium scirpi</name>
    <dbReference type="NCBI Taxonomy" id="61235"/>
    <lineage>
        <taxon>Eukaryota</taxon>
        <taxon>Fungi</taxon>
        <taxon>Dikarya</taxon>
        <taxon>Ascomycota</taxon>
        <taxon>Pezizomycotina</taxon>
        <taxon>Sordariomycetes</taxon>
        <taxon>Hypocreomycetidae</taxon>
        <taxon>Hypocreales</taxon>
        <taxon>Nectriaceae</taxon>
        <taxon>Fusarium</taxon>
        <taxon>Fusarium incarnatum-equiseti species complex</taxon>
    </lineage>
</organism>
<keyword evidence="2" id="KW-1185">Reference proteome</keyword>
<evidence type="ECO:0000313" key="1">
    <source>
        <dbReference type="EMBL" id="KAJ4129874.1"/>
    </source>
</evidence>
<reference evidence="1" key="1">
    <citation type="submission" date="2022-09" db="EMBL/GenBank/DDBJ databases">
        <title>Fusarium specimens isolated from Avocado Roots.</title>
        <authorList>
            <person name="Stajich J."/>
            <person name="Roper C."/>
            <person name="Heimlech-Rivalta G."/>
        </authorList>
    </citation>
    <scope>NUCLEOTIDE SEQUENCE</scope>
    <source>
        <strain evidence="1">CF00095</strain>
    </source>
</reference>
<dbReference type="EMBL" id="JAOQBH010000010">
    <property type="protein sequence ID" value="KAJ4129874.1"/>
    <property type="molecule type" value="Genomic_DNA"/>
</dbReference>